<evidence type="ECO:0000313" key="1">
    <source>
        <dbReference type="EMBL" id="GEV69068.1"/>
    </source>
</evidence>
<dbReference type="AlphaFoldDB" id="A0A699GNZ5"/>
<accession>A0A699GNZ5</accession>
<protein>
    <submittedName>
        <fullName evidence="1">Uncharacterized protein</fullName>
    </submittedName>
</protein>
<comment type="caution">
    <text evidence="1">The sequence shown here is derived from an EMBL/GenBank/DDBJ whole genome shotgun (WGS) entry which is preliminary data.</text>
</comment>
<organism evidence="1">
    <name type="scientific">Tanacetum cinerariifolium</name>
    <name type="common">Dalmatian daisy</name>
    <name type="synonym">Chrysanthemum cinerariifolium</name>
    <dbReference type="NCBI Taxonomy" id="118510"/>
    <lineage>
        <taxon>Eukaryota</taxon>
        <taxon>Viridiplantae</taxon>
        <taxon>Streptophyta</taxon>
        <taxon>Embryophyta</taxon>
        <taxon>Tracheophyta</taxon>
        <taxon>Spermatophyta</taxon>
        <taxon>Magnoliopsida</taxon>
        <taxon>eudicotyledons</taxon>
        <taxon>Gunneridae</taxon>
        <taxon>Pentapetalae</taxon>
        <taxon>asterids</taxon>
        <taxon>campanulids</taxon>
        <taxon>Asterales</taxon>
        <taxon>Asteraceae</taxon>
        <taxon>Asteroideae</taxon>
        <taxon>Anthemideae</taxon>
        <taxon>Anthemidinae</taxon>
        <taxon>Tanacetum</taxon>
    </lineage>
</organism>
<name>A0A699GNZ5_TANCI</name>
<proteinExistence type="predicted"/>
<dbReference type="EMBL" id="BKCJ010031173">
    <property type="protein sequence ID" value="GEV69068.1"/>
    <property type="molecule type" value="Genomic_DNA"/>
</dbReference>
<sequence length="118" mass="13703">MPRFRVTSIPSFWFLTSMCDAHYQQRSETLVPDASFVSGTRSAIRRNITHDIEIENAITNGVQTRGREYLFFTKKDAISRTTSKRCQNVRITHYIHYSLCEYIVLPIIKVNNNDIGDD</sequence>
<reference evidence="1" key="1">
    <citation type="journal article" date="2019" name="Sci. Rep.">
        <title>Draft genome of Tanacetum cinerariifolium, the natural source of mosquito coil.</title>
        <authorList>
            <person name="Yamashiro T."/>
            <person name="Shiraishi A."/>
            <person name="Satake H."/>
            <person name="Nakayama K."/>
        </authorList>
    </citation>
    <scope>NUCLEOTIDE SEQUENCE</scope>
</reference>
<gene>
    <name evidence="1" type="ORF">Tci_141045</name>
</gene>